<evidence type="ECO:0000313" key="2">
    <source>
        <dbReference type="Proteomes" id="UP000218287"/>
    </source>
</evidence>
<dbReference type="Proteomes" id="UP000218287">
    <property type="component" value="Chromosome"/>
</dbReference>
<keyword evidence="2" id="KW-1185">Reference proteome</keyword>
<sequence>MILTVLGTAESLPIQQPGFMRSSHFDNATHYVYGIY</sequence>
<reference evidence="1 2" key="1">
    <citation type="submission" date="2017-06" db="EMBL/GenBank/DDBJ databases">
        <title>Genome sequencing of cyanobaciteial culture collection at National Institute for Environmental Studies (NIES).</title>
        <authorList>
            <person name="Hirose Y."/>
            <person name="Shimura Y."/>
            <person name="Fujisawa T."/>
            <person name="Nakamura Y."/>
            <person name="Kawachi M."/>
        </authorList>
    </citation>
    <scope>NUCLEOTIDE SEQUENCE [LARGE SCALE GENOMIC DNA]</scope>
    <source>
        <strain evidence="1 2">NIES-21</strain>
    </source>
</reference>
<evidence type="ECO:0000313" key="1">
    <source>
        <dbReference type="EMBL" id="BAY19356.1"/>
    </source>
</evidence>
<proteinExistence type="predicted"/>
<accession>A0A1Z4GPW0</accession>
<dbReference type="AlphaFoldDB" id="A0A1Z4GPW0"/>
<dbReference type="EMBL" id="AP018174">
    <property type="protein sequence ID" value="BAY19356.1"/>
    <property type="molecule type" value="Genomic_DNA"/>
</dbReference>
<protein>
    <submittedName>
        <fullName evidence="1">Uncharacterized protein</fullName>
    </submittedName>
</protein>
<organism evidence="1 2">
    <name type="scientific">Anabaenopsis circularis NIES-21</name>
    <dbReference type="NCBI Taxonomy" id="1085406"/>
    <lineage>
        <taxon>Bacteria</taxon>
        <taxon>Bacillati</taxon>
        <taxon>Cyanobacteriota</taxon>
        <taxon>Cyanophyceae</taxon>
        <taxon>Nostocales</taxon>
        <taxon>Nodulariaceae</taxon>
        <taxon>Anabaenopsis</taxon>
    </lineage>
</organism>
<name>A0A1Z4GPW0_9CYAN</name>
<gene>
    <name evidence="1" type="ORF">NIES21_52170</name>
</gene>